<comment type="caution">
    <text evidence="1">The sequence shown here is derived from an EMBL/GenBank/DDBJ whole genome shotgun (WGS) entry which is preliminary data.</text>
</comment>
<protein>
    <submittedName>
        <fullName evidence="1">Uncharacterized protein</fullName>
    </submittedName>
</protein>
<dbReference type="STRING" id="50340.PF66_00292"/>
<evidence type="ECO:0000313" key="1">
    <source>
        <dbReference type="EMBL" id="KPA93363.1"/>
    </source>
</evidence>
<proteinExistence type="predicted"/>
<name>A0A0N1J697_9PSED</name>
<dbReference type="Proteomes" id="UP000037931">
    <property type="component" value="Unassembled WGS sequence"/>
</dbReference>
<sequence>MNSSADGLSVSYGLLASSQVNAAPQGLVSRPAAARVLA</sequence>
<evidence type="ECO:0000313" key="2">
    <source>
        <dbReference type="Proteomes" id="UP000037931"/>
    </source>
</evidence>
<dbReference type="PATRIC" id="fig|50340.43.peg.295"/>
<reference evidence="1 2" key="1">
    <citation type="journal article" date="2015" name="PLoS ONE">
        <title>Rice-Infecting Pseudomonas Genomes Are Highly Accessorized and Harbor Multiple Putative Virulence Mechanisms to Cause Sheath Brown Rot.</title>
        <authorList>
            <person name="Quibod I.L."/>
            <person name="Grande G."/>
            <person name="Oreiro E.G."/>
            <person name="Borja F.N."/>
            <person name="Dossa G.S."/>
            <person name="Mauleon R."/>
            <person name="Cruz C.V."/>
            <person name="Oliva R."/>
        </authorList>
    </citation>
    <scope>NUCLEOTIDE SEQUENCE [LARGE SCALE GENOMIC DNA]</scope>
    <source>
        <strain evidence="1 2">IRRI 6609</strain>
    </source>
</reference>
<dbReference type="AlphaFoldDB" id="A0A0N1J697"/>
<accession>A0A0N1J697</accession>
<organism evidence="1 2">
    <name type="scientific">Pseudomonas asplenii</name>
    <dbReference type="NCBI Taxonomy" id="53407"/>
    <lineage>
        <taxon>Bacteria</taxon>
        <taxon>Pseudomonadati</taxon>
        <taxon>Pseudomonadota</taxon>
        <taxon>Gammaproteobacteria</taxon>
        <taxon>Pseudomonadales</taxon>
        <taxon>Pseudomonadaceae</taxon>
        <taxon>Pseudomonas</taxon>
    </lineage>
</organism>
<keyword evidence="2" id="KW-1185">Reference proteome</keyword>
<gene>
    <name evidence="1" type="ORF">PF66_00292</name>
</gene>
<dbReference type="EMBL" id="JSYZ01000001">
    <property type="protein sequence ID" value="KPA93363.1"/>
    <property type="molecule type" value="Genomic_DNA"/>
</dbReference>